<dbReference type="GO" id="GO:0005509">
    <property type="term" value="F:calcium ion binding"/>
    <property type="evidence" value="ECO:0007669"/>
    <property type="project" value="InterPro"/>
</dbReference>
<dbReference type="EC" id="3.1.3.16" evidence="6"/>
<comment type="similarity">
    <text evidence="2 6">Belongs to the PPP phosphatase family.</text>
</comment>
<dbReference type="PANTHER" id="PTHR45668">
    <property type="entry name" value="SERINE/THREONINE-PROTEIN PHOSPHATASE 5-RELATED"/>
    <property type="match status" value="1"/>
</dbReference>
<proteinExistence type="inferred from homology"/>
<dbReference type="PRINTS" id="PR00114">
    <property type="entry name" value="STPHPHTASE"/>
</dbReference>
<evidence type="ECO:0000313" key="10">
    <source>
        <dbReference type="EMBL" id="CAF3972510.1"/>
    </source>
</evidence>
<dbReference type="OrthoDB" id="442428at2759"/>
<feature type="domain" description="EF-hand" evidence="7">
    <location>
        <begin position="435"/>
        <end position="470"/>
    </location>
</feature>
<dbReference type="PROSITE" id="PS00125">
    <property type="entry name" value="SER_THR_PHOSPHATASE"/>
    <property type="match status" value="1"/>
</dbReference>
<evidence type="ECO:0000256" key="2">
    <source>
        <dbReference type="ARBA" id="ARBA00008294"/>
    </source>
</evidence>
<feature type="domain" description="EF-hand" evidence="7">
    <location>
        <begin position="477"/>
        <end position="512"/>
    </location>
</feature>
<evidence type="ECO:0000259" key="7">
    <source>
        <dbReference type="PROSITE" id="PS50222"/>
    </source>
</evidence>
<dbReference type="SMART" id="SM00156">
    <property type="entry name" value="PP2Ac"/>
    <property type="match status" value="1"/>
</dbReference>
<organism evidence="10 11">
    <name type="scientific">Rotaria sordida</name>
    <dbReference type="NCBI Taxonomy" id="392033"/>
    <lineage>
        <taxon>Eukaryota</taxon>
        <taxon>Metazoa</taxon>
        <taxon>Spiralia</taxon>
        <taxon>Gnathifera</taxon>
        <taxon>Rotifera</taxon>
        <taxon>Eurotatoria</taxon>
        <taxon>Bdelloidea</taxon>
        <taxon>Philodinida</taxon>
        <taxon>Philodinidae</taxon>
        <taxon>Rotaria</taxon>
    </lineage>
</organism>
<dbReference type="GO" id="GO:0004722">
    <property type="term" value="F:protein serine/threonine phosphatase activity"/>
    <property type="evidence" value="ECO:0007669"/>
    <property type="project" value="UniProtKB-EC"/>
</dbReference>
<evidence type="ECO:0000313" key="9">
    <source>
        <dbReference type="EMBL" id="CAF3896546.1"/>
    </source>
</evidence>
<dbReference type="SUPFAM" id="SSF47473">
    <property type="entry name" value="EF-hand"/>
    <property type="match status" value="1"/>
</dbReference>
<dbReference type="PANTHER" id="PTHR45668:SF3">
    <property type="entry name" value="SERINE_THREONINE-PROTEIN PHOSPHATASE RDGC"/>
    <property type="match status" value="1"/>
</dbReference>
<evidence type="ECO:0000256" key="5">
    <source>
        <dbReference type="ARBA" id="ARBA00023211"/>
    </source>
</evidence>
<evidence type="ECO:0000256" key="1">
    <source>
        <dbReference type="ARBA" id="ARBA00001936"/>
    </source>
</evidence>
<dbReference type="InterPro" id="IPR029052">
    <property type="entry name" value="Metallo-depent_PP-like"/>
</dbReference>
<comment type="catalytic activity">
    <reaction evidence="6">
        <text>O-phospho-L-threonyl-[protein] + H2O = L-threonyl-[protein] + phosphate</text>
        <dbReference type="Rhea" id="RHEA:47004"/>
        <dbReference type="Rhea" id="RHEA-COMP:11060"/>
        <dbReference type="Rhea" id="RHEA-COMP:11605"/>
        <dbReference type="ChEBI" id="CHEBI:15377"/>
        <dbReference type="ChEBI" id="CHEBI:30013"/>
        <dbReference type="ChEBI" id="CHEBI:43474"/>
        <dbReference type="ChEBI" id="CHEBI:61977"/>
        <dbReference type="EC" id="3.1.3.16"/>
    </reaction>
</comment>
<dbReference type="PROSITE" id="PS00018">
    <property type="entry name" value="EF_HAND_1"/>
    <property type="match status" value="2"/>
</dbReference>
<dbReference type="Pfam" id="PF13499">
    <property type="entry name" value="EF-hand_7"/>
    <property type="match status" value="1"/>
</dbReference>
<dbReference type="SUPFAM" id="SSF56300">
    <property type="entry name" value="Metallo-dependent phosphatases"/>
    <property type="match status" value="1"/>
</dbReference>
<dbReference type="Proteomes" id="UP000663874">
    <property type="component" value="Unassembled WGS sequence"/>
</dbReference>
<comment type="cofactor">
    <cofactor evidence="1">
        <name>Mn(2+)</name>
        <dbReference type="ChEBI" id="CHEBI:29035"/>
    </cofactor>
</comment>
<dbReference type="InterPro" id="IPR004843">
    <property type="entry name" value="Calcineurin-like_PHP"/>
</dbReference>
<keyword evidence="5" id="KW-0464">Manganese</keyword>
<keyword evidence="3" id="KW-0479">Metal-binding</keyword>
<reference evidence="10" key="1">
    <citation type="submission" date="2021-02" db="EMBL/GenBank/DDBJ databases">
        <authorList>
            <person name="Nowell W R."/>
        </authorList>
    </citation>
    <scope>NUCLEOTIDE SEQUENCE</scope>
</reference>
<sequence length="528" mass="61402">MSPFTEITSMYISVPYSQILHEKYVYLIIHQARSILKTLPNVNHINLSNLHHIYIIGDLHGQLADLLHIFKLNGLPAVDNPYIFNGDFVDRGPKSIEIMLLLLTAIILYPSSVFLNRGNHEDIMITARYGFQEEINSKYPNCKKQLIDLFKDVFSWLPIYSCVDTGKSNIMIVHGGISTRIDLEQINSLERNRYISMILLPKSKHVGERLTKDEQAEYLQVTDLLWSDPDPQNRSGCRNNDNRYIGCFFGSDVTEEFLSENNFSMIIRSHQVKERGYDFDHNGNILTIFSASNYCDGSNYGAFARWDYMADGPEMTSYTLQDMSPNEQLSFNKQVTLFEDPVYQTLMKKIVGKKSLLKKEFEKADKNQTKHLSPTIWSDIMKNILQIDLPWLTLRSKFVREDAQGVLYNTTIEDYALDNTKFQKTHTGIIEDLYMWKDTLIALFNLIDSDHSGFISRDEFSDVLKLIFYGKNVNNDVNQTYIEEIISTMDFNKDGKIDVNEFLESFRIVNMKKPENLHDKPKRKWNRW</sequence>
<keyword evidence="6" id="KW-0378">Hydrolase</keyword>
<dbReference type="EMBL" id="CAJOBE010005428">
    <property type="protein sequence ID" value="CAF3972510.1"/>
    <property type="molecule type" value="Genomic_DNA"/>
</dbReference>
<dbReference type="PROSITE" id="PS50222">
    <property type="entry name" value="EF_HAND_2"/>
    <property type="match status" value="2"/>
</dbReference>
<name>A0A819M1X6_9BILA</name>
<dbReference type="InterPro" id="IPR051134">
    <property type="entry name" value="PPP_phosphatase"/>
</dbReference>
<comment type="caution">
    <text evidence="10">The sequence shown here is derived from an EMBL/GenBank/DDBJ whole genome shotgun (WGS) entry which is preliminary data.</text>
</comment>
<dbReference type="EMBL" id="CAJOAX010004242">
    <property type="protein sequence ID" value="CAF3896546.1"/>
    <property type="molecule type" value="Genomic_DNA"/>
</dbReference>
<dbReference type="AlphaFoldDB" id="A0A819M1X6"/>
<evidence type="ECO:0000313" key="8">
    <source>
        <dbReference type="EMBL" id="CAF1353993.1"/>
    </source>
</evidence>
<evidence type="ECO:0000256" key="6">
    <source>
        <dbReference type="RuleBase" id="RU004273"/>
    </source>
</evidence>
<dbReference type="Pfam" id="PF00149">
    <property type="entry name" value="Metallophos"/>
    <property type="match status" value="1"/>
</dbReference>
<dbReference type="InterPro" id="IPR006186">
    <property type="entry name" value="Ser/Thr-sp_prot-phosphatase"/>
</dbReference>
<dbReference type="Gene3D" id="1.10.238.10">
    <property type="entry name" value="EF-hand"/>
    <property type="match status" value="1"/>
</dbReference>
<dbReference type="SMART" id="SM00054">
    <property type="entry name" value="EFh"/>
    <property type="match status" value="3"/>
</dbReference>
<evidence type="ECO:0000256" key="3">
    <source>
        <dbReference type="ARBA" id="ARBA00022723"/>
    </source>
</evidence>
<dbReference type="EMBL" id="CAJNOO010003769">
    <property type="protein sequence ID" value="CAF1353993.1"/>
    <property type="molecule type" value="Genomic_DNA"/>
</dbReference>
<accession>A0A819M1X6</accession>
<keyword evidence="4" id="KW-0106">Calcium</keyword>
<evidence type="ECO:0000313" key="11">
    <source>
        <dbReference type="Proteomes" id="UP000663874"/>
    </source>
</evidence>
<dbReference type="CDD" id="cd00051">
    <property type="entry name" value="EFh"/>
    <property type="match status" value="1"/>
</dbReference>
<protein>
    <recommendedName>
        <fullName evidence="6">Serine/threonine-protein phosphatase</fullName>
        <ecNumber evidence="6">3.1.3.16</ecNumber>
    </recommendedName>
</protein>
<dbReference type="InterPro" id="IPR018247">
    <property type="entry name" value="EF_Hand_1_Ca_BS"/>
</dbReference>
<dbReference type="Proteomes" id="UP000663882">
    <property type="component" value="Unassembled WGS sequence"/>
</dbReference>
<dbReference type="InterPro" id="IPR011992">
    <property type="entry name" value="EF-hand-dom_pair"/>
</dbReference>
<gene>
    <name evidence="10" type="ORF">FNK824_LOCUS24413</name>
    <name evidence="9" type="ORF">OTI717_LOCUS23557</name>
    <name evidence="8" type="ORF">RFH988_LOCUS32454</name>
</gene>
<dbReference type="InterPro" id="IPR002048">
    <property type="entry name" value="EF_hand_dom"/>
</dbReference>
<evidence type="ECO:0000256" key="4">
    <source>
        <dbReference type="ARBA" id="ARBA00022837"/>
    </source>
</evidence>
<dbReference type="Gene3D" id="3.60.21.10">
    <property type="match status" value="1"/>
</dbReference>
<dbReference type="Proteomes" id="UP000663823">
    <property type="component" value="Unassembled WGS sequence"/>
</dbReference>